<dbReference type="Proteomes" id="UP000325577">
    <property type="component" value="Linkage Group LG13"/>
</dbReference>
<keyword evidence="2" id="KW-0328">Glycosyltransferase</keyword>
<dbReference type="Pfam" id="PF04577">
    <property type="entry name" value="Glyco_transf_61"/>
    <property type="match status" value="1"/>
</dbReference>
<keyword evidence="5" id="KW-1133">Transmembrane helix</keyword>
<organism evidence="7 8">
    <name type="scientific">Nyssa sinensis</name>
    <dbReference type="NCBI Taxonomy" id="561372"/>
    <lineage>
        <taxon>Eukaryota</taxon>
        <taxon>Viridiplantae</taxon>
        <taxon>Streptophyta</taxon>
        <taxon>Embryophyta</taxon>
        <taxon>Tracheophyta</taxon>
        <taxon>Spermatophyta</taxon>
        <taxon>Magnoliopsida</taxon>
        <taxon>eudicotyledons</taxon>
        <taxon>Gunneridae</taxon>
        <taxon>Pentapetalae</taxon>
        <taxon>asterids</taxon>
        <taxon>Cornales</taxon>
        <taxon>Nyssaceae</taxon>
        <taxon>Nyssa</taxon>
    </lineage>
</organism>
<protein>
    <recommendedName>
        <fullName evidence="6">Glycosyltransferase 61 catalytic domain-containing protein</fullName>
    </recommendedName>
</protein>
<feature type="transmembrane region" description="Helical" evidence="5">
    <location>
        <begin position="43"/>
        <end position="59"/>
    </location>
</feature>
<evidence type="ECO:0000313" key="7">
    <source>
        <dbReference type="EMBL" id="KAA8541309.1"/>
    </source>
</evidence>
<dbReference type="InterPro" id="IPR007657">
    <property type="entry name" value="Glycosyltransferase_61"/>
</dbReference>
<reference evidence="7 8" key="1">
    <citation type="submission" date="2019-09" db="EMBL/GenBank/DDBJ databases">
        <title>A chromosome-level genome assembly of the Chinese tupelo Nyssa sinensis.</title>
        <authorList>
            <person name="Yang X."/>
            <person name="Kang M."/>
            <person name="Yang Y."/>
            <person name="Xiong H."/>
            <person name="Wang M."/>
            <person name="Zhang Z."/>
            <person name="Wang Z."/>
            <person name="Wu H."/>
            <person name="Ma T."/>
            <person name="Liu J."/>
            <person name="Xi Z."/>
        </authorList>
    </citation>
    <scope>NUCLEOTIDE SEQUENCE [LARGE SCALE GENOMIC DNA]</scope>
    <source>
        <strain evidence="7">J267</strain>
        <tissue evidence="7">Leaf</tissue>
    </source>
</reference>
<evidence type="ECO:0000256" key="5">
    <source>
        <dbReference type="SAM" id="Phobius"/>
    </source>
</evidence>
<gene>
    <name evidence="7" type="ORF">F0562_025272</name>
</gene>
<evidence type="ECO:0000256" key="4">
    <source>
        <dbReference type="ARBA" id="ARBA00023180"/>
    </source>
</evidence>
<keyword evidence="3" id="KW-0808">Transferase</keyword>
<keyword evidence="8" id="KW-1185">Reference proteome</keyword>
<accession>A0A5J5BF35</accession>
<evidence type="ECO:0000259" key="6">
    <source>
        <dbReference type="Pfam" id="PF04577"/>
    </source>
</evidence>
<dbReference type="AlphaFoldDB" id="A0A5J5BF35"/>
<evidence type="ECO:0000256" key="3">
    <source>
        <dbReference type="ARBA" id="ARBA00022679"/>
    </source>
</evidence>
<name>A0A5J5BF35_9ASTE</name>
<dbReference type="GO" id="GO:0000139">
    <property type="term" value="C:Golgi membrane"/>
    <property type="evidence" value="ECO:0007669"/>
    <property type="project" value="UniProtKB-SubCell"/>
</dbReference>
<evidence type="ECO:0000256" key="2">
    <source>
        <dbReference type="ARBA" id="ARBA00022676"/>
    </source>
</evidence>
<feature type="transmembrane region" description="Helical" evidence="5">
    <location>
        <begin position="66"/>
        <end position="86"/>
    </location>
</feature>
<evidence type="ECO:0000256" key="1">
    <source>
        <dbReference type="ARBA" id="ARBA00004323"/>
    </source>
</evidence>
<dbReference type="OrthoDB" id="529273at2759"/>
<comment type="subcellular location">
    <subcellularLocation>
        <location evidence="1">Golgi apparatus membrane</location>
        <topology evidence="1">Single-pass type II membrane protein</topology>
    </subcellularLocation>
</comment>
<dbReference type="PANTHER" id="PTHR20961:SF5">
    <property type="entry name" value="GLYCOSYLTRANSFERASE-RELATED"/>
    <property type="match status" value="1"/>
</dbReference>
<dbReference type="InterPro" id="IPR049625">
    <property type="entry name" value="Glyco_transf_61_cat"/>
</dbReference>
<proteinExistence type="predicted"/>
<keyword evidence="4" id="KW-0325">Glycoprotein</keyword>
<feature type="transmembrane region" description="Helical" evidence="5">
    <location>
        <begin position="19"/>
        <end position="37"/>
    </location>
</feature>
<keyword evidence="5" id="KW-0472">Membrane</keyword>
<feature type="domain" description="Glycosyltransferase 61 catalytic" evidence="6">
    <location>
        <begin position="152"/>
        <end position="236"/>
    </location>
</feature>
<dbReference type="PANTHER" id="PTHR20961">
    <property type="entry name" value="GLYCOSYLTRANSFERASE"/>
    <property type="match status" value="1"/>
</dbReference>
<keyword evidence="5" id="KW-0812">Transmembrane</keyword>
<dbReference type="GO" id="GO:0016763">
    <property type="term" value="F:pentosyltransferase activity"/>
    <property type="evidence" value="ECO:0007669"/>
    <property type="project" value="UniProtKB-ARBA"/>
</dbReference>
<dbReference type="EMBL" id="CM018036">
    <property type="protein sequence ID" value="KAA8541309.1"/>
    <property type="molecule type" value="Genomic_DNA"/>
</dbReference>
<evidence type="ECO:0000313" key="8">
    <source>
        <dbReference type="Proteomes" id="UP000325577"/>
    </source>
</evidence>
<sequence length="330" mass="37490">MTYDTIFARSFSRHEQKKLGLGALIGCLIIALSFCIVFKPYLGPIPVCFLFLCVLVCWMKSGIENAVILSVMVLLCFELAFLRVAVSHIGFAVNLQLPLGVGLKVLMTEEISKPQQMGHHKELSIDPSKSLYSMKDFRQFLRCSYSLKRDTAIKLRDVKGKRPRLLIISRRRSRRFMNEGKIAEMAKSLGFDVVVKEADSNLSQFAQVVNSCDVMMGVHGAGLTNIVFLPENAVLIQVVPMGGMEWLARTDFGEPAKHMNLRYLEYKIGEKESSLIQQYPIDHPVFRDPTAIHKHDWSVFRSIYLDKQNVNLDMGRFRATLLEALELLQM</sequence>